<organism evidence="1">
    <name type="scientific">Dechloromonas aromatica (strain RCB)</name>
    <dbReference type="NCBI Taxonomy" id="159087"/>
    <lineage>
        <taxon>Bacteria</taxon>
        <taxon>Pseudomonadati</taxon>
        <taxon>Pseudomonadota</taxon>
        <taxon>Betaproteobacteria</taxon>
        <taxon>Rhodocyclales</taxon>
        <taxon>Azonexaceae</taxon>
        <taxon>Dechloromonas</taxon>
    </lineage>
</organism>
<dbReference type="HOGENOM" id="CLU_2179496_0_0_4"/>
<gene>
    <name evidence="1" type="ordered locus">Daro_1918</name>
</gene>
<proteinExistence type="predicted"/>
<dbReference type="STRING" id="159087.Daro_1918"/>
<dbReference type="KEGG" id="dar:Daro_1918"/>
<accession>Q47ER7</accession>
<dbReference type="EMBL" id="CP000089">
    <property type="protein sequence ID" value="AAZ46664.1"/>
    <property type="molecule type" value="Genomic_DNA"/>
</dbReference>
<dbReference type="AlphaFoldDB" id="Q47ER7"/>
<name>Q47ER7_DECAR</name>
<sequence>MCHIRRSIKLHLPFLQARITMPASSPRENRVAGTAAIKRLKPGTKRLVERFSDALLCVRYRHDPLRNCRLTKVEPIIEERPEKPEKTAWIRVAYSETELRLRVKEAGGT</sequence>
<evidence type="ECO:0000313" key="1">
    <source>
        <dbReference type="EMBL" id="AAZ46664.1"/>
    </source>
</evidence>
<protein>
    <submittedName>
        <fullName evidence="1">Uncharacterized protein</fullName>
    </submittedName>
</protein>
<reference evidence="1" key="1">
    <citation type="submission" date="2005-08" db="EMBL/GenBank/DDBJ databases">
        <title>Complete sequence of Dechloromonas aromatica RCB.</title>
        <authorList>
            <person name="Salinero K.K."/>
            <person name="Copeland A."/>
            <person name="Lucas S."/>
            <person name="Lapidus A."/>
            <person name="Barry K."/>
            <person name="Detter J.C."/>
            <person name="Glavina T."/>
            <person name="Hammon N."/>
            <person name="Israni S."/>
            <person name="Pitluck S."/>
            <person name="Di Bartolo G."/>
            <person name="Trong S."/>
            <person name="Schmutz J."/>
            <person name="Larimer F."/>
            <person name="Land M."/>
            <person name="Ivanova N."/>
            <person name="Richardson P."/>
        </authorList>
    </citation>
    <scope>NUCLEOTIDE SEQUENCE</scope>
    <source>
        <strain evidence="1">RCB</strain>
    </source>
</reference>